<organism evidence="3 4">
    <name type="scientific">Mytilus edulis</name>
    <name type="common">Blue mussel</name>
    <dbReference type="NCBI Taxonomy" id="6550"/>
    <lineage>
        <taxon>Eukaryota</taxon>
        <taxon>Metazoa</taxon>
        <taxon>Spiralia</taxon>
        <taxon>Lophotrochozoa</taxon>
        <taxon>Mollusca</taxon>
        <taxon>Bivalvia</taxon>
        <taxon>Autobranchia</taxon>
        <taxon>Pteriomorphia</taxon>
        <taxon>Mytilida</taxon>
        <taxon>Mytiloidea</taxon>
        <taxon>Mytilidae</taxon>
        <taxon>Mytilinae</taxon>
        <taxon>Mytilus</taxon>
    </lineage>
</organism>
<gene>
    <name evidence="3" type="ORF">MEDL_8570</name>
</gene>
<keyword evidence="1" id="KW-0472">Membrane</keyword>
<keyword evidence="1" id="KW-1133">Transmembrane helix</keyword>
<feature type="transmembrane region" description="Helical" evidence="1">
    <location>
        <begin position="287"/>
        <end position="313"/>
    </location>
</feature>
<dbReference type="InterPro" id="IPR042342">
    <property type="entry name" value="TTC22"/>
</dbReference>
<comment type="caution">
    <text evidence="3">The sequence shown here is derived from an EMBL/GenBank/DDBJ whole genome shotgun (WGS) entry which is preliminary data.</text>
</comment>
<reference evidence="3" key="1">
    <citation type="submission" date="2021-03" db="EMBL/GenBank/DDBJ databases">
        <authorList>
            <person name="Bekaert M."/>
        </authorList>
    </citation>
    <scope>NUCLEOTIDE SEQUENCE</scope>
</reference>
<evidence type="ECO:0000313" key="3">
    <source>
        <dbReference type="EMBL" id="CAG2193494.1"/>
    </source>
</evidence>
<dbReference type="PANTHER" id="PTHR16253">
    <property type="entry name" value="TETRATRICOPEPTIDE REPEAT PROTEIN 22"/>
    <property type="match status" value="1"/>
</dbReference>
<sequence>MNAENGCMTLLSQGDNEYQSTTSELEETALLHQDVVSECFSTLYDHDITINSSSDIHQSFTGNIDVSTDTFDETCVKDQCTAHSQSTETETETEIKPPVMDYFEQPFVNLPPDKKYHLFVAHSSEDSAEVKDLCNDLEKRFFLKCMNYERDFIPGKLLDDNIDDEMNNSLKILIVISPSFLKSHWCITEARHAFQMAHVDGDSLKVIPILLRPVKKEIPSFLKSYRYIDVLREKDVAAKIMDAFYHSAAVDQLYHEKKCEEHFATVLNQINPNPVMRHYRLFSGRKFGCGATLLFGMVATAFVFGLYFLSIIIEKKISDNFANVFFSAFIIGGCFWIGSYGLLFIARRKMVTKLRRAIWKVNSDYFEDNKCLVVFDNTNISKPSLAVIRYNTSACKVGEYI</sequence>
<dbReference type="SMART" id="SM00255">
    <property type="entry name" value="TIR"/>
    <property type="match status" value="1"/>
</dbReference>
<dbReference type="PANTHER" id="PTHR16253:SF0">
    <property type="entry name" value="TETRATRICOPEPTIDE REPEAT PROTEIN 22"/>
    <property type="match status" value="1"/>
</dbReference>
<evidence type="ECO:0000259" key="2">
    <source>
        <dbReference type="PROSITE" id="PS50104"/>
    </source>
</evidence>
<evidence type="ECO:0000256" key="1">
    <source>
        <dbReference type="SAM" id="Phobius"/>
    </source>
</evidence>
<dbReference type="Pfam" id="PF13676">
    <property type="entry name" value="TIR_2"/>
    <property type="match status" value="1"/>
</dbReference>
<dbReference type="SUPFAM" id="SSF52200">
    <property type="entry name" value="Toll/Interleukin receptor TIR domain"/>
    <property type="match status" value="1"/>
</dbReference>
<dbReference type="EMBL" id="CAJPWZ010000460">
    <property type="protein sequence ID" value="CAG2193494.1"/>
    <property type="molecule type" value="Genomic_DNA"/>
</dbReference>
<dbReference type="InterPro" id="IPR000157">
    <property type="entry name" value="TIR_dom"/>
</dbReference>
<evidence type="ECO:0000313" key="4">
    <source>
        <dbReference type="Proteomes" id="UP000683360"/>
    </source>
</evidence>
<feature type="domain" description="TIR" evidence="2">
    <location>
        <begin position="114"/>
        <end position="244"/>
    </location>
</feature>
<keyword evidence="4" id="KW-1185">Reference proteome</keyword>
<dbReference type="OrthoDB" id="6161467at2759"/>
<proteinExistence type="predicted"/>
<dbReference type="Proteomes" id="UP000683360">
    <property type="component" value="Unassembled WGS sequence"/>
</dbReference>
<dbReference type="AlphaFoldDB" id="A0A8S3QBL9"/>
<dbReference type="GO" id="GO:0007165">
    <property type="term" value="P:signal transduction"/>
    <property type="evidence" value="ECO:0007669"/>
    <property type="project" value="InterPro"/>
</dbReference>
<dbReference type="InterPro" id="IPR035897">
    <property type="entry name" value="Toll_tir_struct_dom_sf"/>
</dbReference>
<accession>A0A8S3QBL9</accession>
<keyword evidence="1" id="KW-0812">Transmembrane</keyword>
<protein>
    <recommendedName>
        <fullName evidence="2">TIR domain-containing protein</fullName>
    </recommendedName>
</protein>
<feature type="transmembrane region" description="Helical" evidence="1">
    <location>
        <begin position="325"/>
        <end position="346"/>
    </location>
</feature>
<dbReference type="Gene3D" id="3.40.50.10140">
    <property type="entry name" value="Toll/interleukin-1 receptor homology (TIR) domain"/>
    <property type="match status" value="1"/>
</dbReference>
<name>A0A8S3QBL9_MYTED</name>
<dbReference type="PROSITE" id="PS50104">
    <property type="entry name" value="TIR"/>
    <property type="match status" value="1"/>
</dbReference>